<accession>A0ABN1YD80</accession>
<proteinExistence type="predicted"/>
<name>A0ABN1YD80_9ACTN</name>
<evidence type="ECO:0008006" key="3">
    <source>
        <dbReference type="Google" id="ProtNLM"/>
    </source>
</evidence>
<evidence type="ECO:0000313" key="2">
    <source>
        <dbReference type="Proteomes" id="UP001499863"/>
    </source>
</evidence>
<protein>
    <recommendedName>
        <fullName evidence="3">HK97 gp10 family phage protein</fullName>
    </recommendedName>
</protein>
<dbReference type="InterPro" id="IPR039452">
    <property type="entry name" value="DUF5403"/>
</dbReference>
<evidence type="ECO:0000313" key="1">
    <source>
        <dbReference type="EMBL" id="GAA1403240.1"/>
    </source>
</evidence>
<keyword evidence="2" id="KW-1185">Reference proteome</keyword>
<sequence>MAEIRPDLDAMVAGLPGVMGALKLEAEERKARVVAKASLHIDTGEFIAGLKVKRHTKGYSIVNEDPLAAHKNWGGWNERANRYVDGIHAMEAALW</sequence>
<organism evidence="1 2">
    <name type="scientific">Kitasatospora putterlickiae</name>
    <dbReference type="NCBI Taxonomy" id="221725"/>
    <lineage>
        <taxon>Bacteria</taxon>
        <taxon>Bacillati</taxon>
        <taxon>Actinomycetota</taxon>
        <taxon>Actinomycetes</taxon>
        <taxon>Kitasatosporales</taxon>
        <taxon>Streptomycetaceae</taxon>
        <taxon>Kitasatospora</taxon>
    </lineage>
</organism>
<gene>
    <name evidence="1" type="ORF">GCM10009639_47760</name>
</gene>
<dbReference type="Proteomes" id="UP001499863">
    <property type="component" value="Unassembled WGS sequence"/>
</dbReference>
<dbReference type="RefSeq" id="WP_344339101.1">
    <property type="nucleotide sequence ID" value="NZ_BAAAKJ010000257.1"/>
</dbReference>
<reference evidence="1 2" key="1">
    <citation type="journal article" date="2019" name="Int. J. Syst. Evol. Microbiol.">
        <title>The Global Catalogue of Microorganisms (GCM) 10K type strain sequencing project: providing services to taxonomists for standard genome sequencing and annotation.</title>
        <authorList>
            <consortium name="The Broad Institute Genomics Platform"/>
            <consortium name="The Broad Institute Genome Sequencing Center for Infectious Disease"/>
            <person name="Wu L."/>
            <person name="Ma J."/>
        </authorList>
    </citation>
    <scope>NUCLEOTIDE SEQUENCE [LARGE SCALE GENOMIC DNA]</scope>
    <source>
        <strain evidence="1 2">JCM 12393</strain>
    </source>
</reference>
<dbReference type="Pfam" id="PF17395">
    <property type="entry name" value="DUF5403"/>
    <property type="match status" value="1"/>
</dbReference>
<comment type="caution">
    <text evidence="1">The sequence shown here is derived from an EMBL/GenBank/DDBJ whole genome shotgun (WGS) entry which is preliminary data.</text>
</comment>
<dbReference type="EMBL" id="BAAAKJ010000257">
    <property type="protein sequence ID" value="GAA1403240.1"/>
    <property type="molecule type" value="Genomic_DNA"/>
</dbReference>